<comment type="caution">
    <text evidence="1">The sequence shown here is derived from an EMBL/GenBank/DDBJ whole genome shotgun (WGS) entry which is preliminary data.</text>
</comment>
<dbReference type="AlphaFoldDB" id="A0AAX0YWN4"/>
<protein>
    <recommendedName>
        <fullName evidence="3">DUF2384 domain-containing protein</fullName>
    </recommendedName>
</protein>
<organism evidence="1 2">
    <name type="scientific">Photobacterium kishitanii</name>
    <dbReference type="NCBI Taxonomy" id="318456"/>
    <lineage>
        <taxon>Bacteria</taxon>
        <taxon>Pseudomonadati</taxon>
        <taxon>Pseudomonadota</taxon>
        <taxon>Gammaproteobacteria</taxon>
        <taxon>Vibrionales</taxon>
        <taxon>Vibrionaceae</taxon>
        <taxon>Photobacterium</taxon>
    </lineage>
</organism>
<dbReference type="EMBL" id="PYOZ01000010">
    <property type="protein sequence ID" value="PSX44123.1"/>
    <property type="molecule type" value="Genomic_DNA"/>
</dbReference>
<dbReference type="Proteomes" id="UP000240728">
    <property type="component" value="Unassembled WGS sequence"/>
</dbReference>
<evidence type="ECO:0008006" key="3">
    <source>
        <dbReference type="Google" id="ProtNLM"/>
    </source>
</evidence>
<reference evidence="1 2" key="1">
    <citation type="submission" date="2018-01" db="EMBL/GenBank/DDBJ databases">
        <title>Whole genome sequencing of Histamine producing bacteria.</title>
        <authorList>
            <person name="Butler K."/>
        </authorList>
    </citation>
    <scope>NUCLEOTIDE SEQUENCE [LARGE SCALE GENOMIC DNA]</scope>
    <source>
        <strain evidence="1 2">A1-4</strain>
    </source>
</reference>
<proteinExistence type="predicted"/>
<gene>
    <name evidence="1" type="ORF">C0W53_15965</name>
</gene>
<evidence type="ECO:0000313" key="2">
    <source>
        <dbReference type="Proteomes" id="UP000240728"/>
    </source>
</evidence>
<sequence length="68" mass="7656">MLELKSNDMFIESLFQNKIGYPNMARTALCSLSPIFLQEWRGNGGTQTAIPVAYLKEATELLNNSVYI</sequence>
<keyword evidence="2" id="KW-1185">Reference proteome</keyword>
<accession>A0AAX0YWN4</accession>
<name>A0AAX0YWN4_9GAMM</name>
<evidence type="ECO:0000313" key="1">
    <source>
        <dbReference type="EMBL" id="PSX44123.1"/>
    </source>
</evidence>